<comment type="similarity">
    <text evidence="2">Belongs to the 5'-nucleotidase family.</text>
</comment>
<dbReference type="SUPFAM" id="SSF56300">
    <property type="entry name" value="Metallo-dependent phosphatases"/>
    <property type="match status" value="1"/>
</dbReference>
<keyword evidence="2" id="KW-0378">Hydrolase</keyword>
<sequence length="596" mass="67398">MKRFIIVTMTLLTTSSAVLSAHKGSETTIKLIATSDVHGAFFAYDFLAKQPAKGSMARVMTFVNNVRNKIGNDAVCLLDNGDILQGQPISYYYNYVQTNRDNIAAEVLNFMKYDAATIGNHDLETGHAVYDKWKNELTCPLLGANVINTRSGRPYFLPYTTIVKRNGVRISIIGMLTPAIPNWLEEELWSGISFEEIVSCAQRTIDEVKKKEHPDIIVGLFHSGWNGGIKTETYDEDAAEQVAKQVQGFDVIFFGHDHTIHNSVVKHEDGRTVLCLNPANNAMRVALATVRLVKRKGRFEIKEKSGELVDVRKLEPDSVFEEHFKNEINEVKAWSAEEIGRFKETISSKDCYFGSSAFNDLILQLELDITHSDIAFNAPLQFNTEIKAGPITIADMFKLYKYENGLYVMRLTGREIKQYLEMSYALWTNTMRSADDHLLLLANTKNDSQRAGFKNLAFNFDSAAGIDYEVDVTKPNGKKVRIIRMSSGEPFDENKFYNVAINSYRGNGGGELLTKGAGIAHDALKGRIVWKSERDQRYYLIEEIKKAGEMNPKPLGNWKFVPEKWTIPAALRDRKLLFGDNDSTFQKNDSTFHQKR</sequence>
<dbReference type="InterPro" id="IPR008334">
    <property type="entry name" value="5'-Nucleotdase_C"/>
</dbReference>
<dbReference type="PATRIC" id="fig|883158.3.peg.892"/>
<dbReference type="InterPro" id="IPR036907">
    <property type="entry name" value="5'-Nucleotdase_C_sf"/>
</dbReference>
<evidence type="ECO:0000313" key="5">
    <source>
        <dbReference type="EMBL" id="EHO71568.1"/>
    </source>
</evidence>
<feature type="domain" description="Calcineurin-like phosphoesterase" evidence="3">
    <location>
        <begin position="30"/>
        <end position="258"/>
    </location>
</feature>
<dbReference type="Gene3D" id="3.90.780.10">
    <property type="entry name" value="5'-Nucleotidase, C-terminal domain"/>
    <property type="match status" value="1"/>
</dbReference>
<gene>
    <name evidence="5" type="ORF">HMPREF9140_00886</name>
</gene>
<dbReference type="PANTHER" id="PTHR11575:SF6">
    <property type="entry name" value="2',3'-CYCLIC-NUCLEOTIDE 2'-PHOSPHODIESTERASE_3'-NUCLEOTIDASE"/>
    <property type="match status" value="1"/>
</dbReference>
<proteinExistence type="inferred from homology"/>
<dbReference type="eggNOG" id="COG0737">
    <property type="taxonomic scope" value="Bacteria"/>
</dbReference>
<evidence type="ECO:0008006" key="7">
    <source>
        <dbReference type="Google" id="ProtNLM"/>
    </source>
</evidence>
<dbReference type="Pfam" id="PF00149">
    <property type="entry name" value="Metallophos"/>
    <property type="match status" value="1"/>
</dbReference>
<feature type="domain" description="5'-Nucleotidase C-terminal" evidence="4">
    <location>
        <begin position="339"/>
        <end position="511"/>
    </location>
</feature>
<evidence type="ECO:0000259" key="3">
    <source>
        <dbReference type="Pfam" id="PF00149"/>
    </source>
</evidence>
<evidence type="ECO:0000313" key="6">
    <source>
        <dbReference type="Proteomes" id="UP000016023"/>
    </source>
</evidence>
<evidence type="ECO:0000256" key="1">
    <source>
        <dbReference type="ARBA" id="ARBA00022729"/>
    </source>
</evidence>
<dbReference type="Pfam" id="PF02872">
    <property type="entry name" value="5_nucleotid_C"/>
    <property type="match status" value="1"/>
</dbReference>
<dbReference type="InterPro" id="IPR006179">
    <property type="entry name" value="5_nucleotidase/apyrase"/>
</dbReference>
<dbReference type="Gene3D" id="3.60.21.10">
    <property type="match status" value="1"/>
</dbReference>
<keyword evidence="1 2" id="KW-0732">Signal</keyword>
<dbReference type="Proteomes" id="UP000016023">
    <property type="component" value="Unassembled WGS sequence"/>
</dbReference>
<comment type="caution">
    <text evidence="5">The sequence shown here is derived from an EMBL/GenBank/DDBJ whole genome shotgun (WGS) entry which is preliminary data.</text>
</comment>
<dbReference type="GO" id="GO:0016787">
    <property type="term" value="F:hydrolase activity"/>
    <property type="evidence" value="ECO:0007669"/>
    <property type="project" value="UniProtKB-KW"/>
</dbReference>
<feature type="chain" id="PRO_5005133575" description="5'-Nucleotidase C-terminal domain-containing protein" evidence="2">
    <location>
        <begin position="21"/>
        <end position="596"/>
    </location>
</feature>
<dbReference type="GO" id="GO:0000166">
    <property type="term" value="F:nucleotide binding"/>
    <property type="evidence" value="ECO:0007669"/>
    <property type="project" value="UniProtKB-KW"/>
</dbReference>
<dbReference type="HOGENOM" id="CLU_005854_4_3_10"/>
<dbReference type="GO" id="GO:0009166">
    <property type="term" value="P:nucleotide catabolic process"/>
    <property type="evidence" value="ECO:0007669"/>
    <property type="project" value="InterPro"/>
</dbReference>
<accession>H1Q1U8</accession>
<dbReference type="GO" id="GO:0030288">
    <property type="term" value="C:outer membrane-bounded periplasmic space"/>
    <property type="evidence" value="ECO:0007669"/>
    <property type="project" value="TreeGrafter"/>
</dbReference>
<dbReference type="STRING" id="883158.HMPREF9140_00886"/>
<dbReference type="PANTHER" id="PTHR11575">
    <property type="entry name" value="5'-NUCLEOTIDASE-RELATED"/>
    <property type="match status" value="1"/>
</dbReference>
<dbReference type="InterPro" id="IPR004843">
    <property type="entry name" value="Calcineurin-like_PHP"/>
</dbReference>
<organism evidence="5 6">
    <name type="scientific">Prevotella micans F0438</name>
    <dbReference type="NCBI Taxonomy" id="883158"/>
    <lineage>
        <taxon>Bacteria</taxon>
        <taxon>Pseudomonadati</taxon>
        <taxon>Bacteroidota</taxon>
        <taxon>Bacteroidia</taxon>
        <taxon>Bacteroidales</taxon>
        <taxon>Prevotellaceae</taxon>
        <taxon>Prevotella</taxon>
    </lineage>
</organism>
<dbReference type="RefSeq" id="WP_006952010.1">
    <property type="nucleotide sequence ID" value="NZ_JH594521.1"/>
</dbReference>
<evidence type="ECO:0000256" key="2">
    <source>
        <dbReference type="RuleBase" id="RU362119"/>
    </source>
</evidence>
<keyword evidence="2" id="KW-0547">Nucleotide-binding</keyword>
<dbReference type="PRINTS" id="PR01607">
    <property type="entry name" value="APYRASEFAMLY"/>
</dbReference>
<dbReference type="InterPro" id="IPR029052">
    <property type="entry name" value="Metallo-depent_PP-like"/>
</dbReference>
<feature type="signal peptide" evidence="2">
    <location>
        <begin position="1"/>
        <end position="20"/>
    </location>
</feature>
<name>H1Q1U8_9BACT</name>
<dbReference type="EMBL" id="AGWK01000027">
    <property type="protein sequence ID" value="EHO71568.1"/>
    <property type="molecule type" value="Genomic_DNA"/>
</dbReference>
<dbReference type="AlphaFoldDB" id="H1Q1U8"/>
<reference evidence="5 6" key="1">
    <citation type="submission" date="2011-12" db="EMBL/GenBank/DDBJ databases">
        <title>The Genome Sequence of Prevotella micans F0438.</title>
        <authorList>
            <consortium name="The Broad Institute Genome Sequencing Platform"/>
            <person name="Earl A."/>
            <person name="Ward D."/>
            <person name="Feldgarden M."/>
            <person name="Gevers D."/>
            <person name="Izard J."/>
            <person name="Baranova O.V."/>
            <person name="Blanton J.M."/>
            <person name="Wade W.G."/>
            <person name="Dewhirst F.E."/>
            <person name="Young S.K."/>
            <person name="Zeng Q."/>
            <person name="Gargeya S."/>
            <person name="Fitzgerald M."/>
            <person name="Haas B."/>
            <person name="Abouelleil A."/>
            <person name="Alvarado L."/>
            <person name="Arachchi H.M."/>
            <person name="Berlin A."/>
            <person name="Chapman S.B."/>
            <person name="Gearin G."/>
            <person name="Goldberg J."/>
            <person name="Griggs A."/>
            <person name="Gujja S."/>
            <person name="Hansen M."/>
            <person name="Heiman D."/>
            <person name="Howarth C."/>
            <person name="Larimer J."/>
            <person name="Lui A."/>
            <person name="MacDonald P.J.P."/>
            <person name="McCowen C."/>
            <person name="Montmayeur A."/>
            <person name="Murphy C."/>
            <person name="Neiman D."/>
            <person name="Pearson M."/>
            <person name="Priest M."/>
            <person name="Roberts A."/>
            <person name="Saif S."/>
            <person name="Shea T."/>
            <person name="Sisk P."/>
            <person name="Stolte C."/>
            <person name="Sykes S."/>
            <person name="Wortman J."/>
            <person name="Nusbaum C."/>
            <person name="Birren B."/>
        </authorList>
    </citation>
    <scope>NUCLEOTIDE SEQUENCE [LARGE SCALE GENOMIC DNA]</scope>
    <source>
        <strain evidence="5 6">F0438</strain>
    </source>
</reference>
<protein>
    <recommendedName>
        <fullName evidence="7">5'-Nucleotidase C-terminal domain-containing protein</fullName>
    </recommendedName>
</protein>
<dbReference type="SUPFAM" id="SSF55816">
    <property type="entry name" value="5'-nucleotidase (syn. UDP-sugar hydrolase), C-terminal domain"/>
    <property type="match status" value="1"/>
</dbReference>
<keyword evidence="6" id="KW-1185">Reference proteome</keyword>
<evidence type="ECO:0000259" key="4">
    <source>
        <dbReference type="Pfam" id="PF02872"/>
    </source>
</evidence>